<proteinExistence type="predicted"/>
<dbReference type="GO" id="GO:0016324">
    <property type="term" value="C:apical plasma membrane"/>
    <property type="evidence" value="ECO:0007669"/>
    <property type="project" value="TreeGrafter"/>
</dbReference>
<feature type="compositionally biased region" description="Basic and acidic residues" evidence="1">
    <location>
        <begin position="571"/>
        <end position="582"/>
    </location>
</feature>
<dbReference type="CTD" id="57710"/>
<feature type="region of interest" description="Disordered" evidence="1">
    <location>
        <begin position="367"/>
        <end position="446"/>
    </location>
</feature>
<dbReference type="GO" id="GO:0060341">
    <property type="term" value="P:regulation of cellular localization"/>
    <property type="evidence" value="ECO:0007669"/>
    <property type="project" value="TreeGrafter"/>
</dbReference>
<dbReference type="InterPro" id="IPR051741">
    <property type="entry name" value="PAR6_homolog"/>
</dbReference>
<feature type="region of interest" description="Disordered" evidence="1">
    <location>
        <begin position="896"/>
        <end position="929"/>
    </location>
</feature>
<dbReference type="GO" id="GO:0007098">
    <property type="term" value="P:centrosome cycle"/>
    <property type="evidence" value="ECO:0007669"/>
    <property type="project" value="TreeGrafter"/>
</dbReference>
<dbReference type="PANTHER" id="PTHR14102">
    <property type="entry name" value="PAR-6-RELATED"/>
    <property type="match status" value="1"/>
</dbReference>
<dbReference type="Pfam" id="PF00595">
    <property type="entry name" value="PDZ"/>
    <property type="match status" value="1"/>
</dbReference>
<dbReference type="GO" id="GO:0005938">
    <property type="term" value="C:cell cortex"/>
    <property type="evidence" value="ECO:0007669"/>
    <property type="project" value="TreeGrafter"/>
</dbReference>
<accession>A0A1S3WF96</accession>
<feature type="region of interest" description="Disordered" evidence="1">
    <location>
        <begin position="1"/>
        <end position="70"/>
    </location>
</feature>
<feature type="compositionally biased region" description="Low complexity" evidence="1">
    <location>
        <begin position="409"/>
        <end position="421"/>
    </location>
</feature>
<feature type="compositionally biased region" description="Basic and acidic residues" evidence="1">
    <location>
        <begin position="147"/>
        <end position="163"/>
    </location>
</feature>
<dbReference type="SMART" id="SM00228">
    <property type="entry name" value="PDZ"/>
    <property type="match status" value="1"/>
</dbReference>
<feature type="compositionally biased region" description="Polar residues" evidence="1">
    <location>
        <begin position="15"/>
        <end position="31"/>
    </location>
</feature>
<dbReference type="GO" id="GO:0007163">
    <property type="term" value="P:establishment or maintenance of cell polarity"/>
    <property type="evidence" value="ECO:0007669"/>
    <property type="project" value="TreeGrafter"/>
</dbReference>
<feature type="compositionally biased region" description="Polar residues" evidence="1">
    <location>
        <begin position="670"/>
        <end position="680"/>
    </location>
</feature>
<dbReference type="PANTHER" id="PTHR14102:SF12">
    <property type="entry name" value="CDNA SEQUENCE BC034090"/>
    <property type="match status" value="1"/>
</dbReference>
<feature type="compositionally biased region" description="Polar residues" evidence="1">
    <location>
        <begin position="137"/>
        <end position="146"/>
    </location>
</feature>
<feature type="domain" description="PDZ" evidence="2">
    <location>
        <begin position="1085"/>
        <end position="1155"/>
    </location>
</feature>
<dbReference type="Pfam" id="PF15737">
    <property type="entry name" value="DUF4685"/>
    <property type="match status" value="1"/>
</dbReference>
<name>A0A1S3WF96_ERIEU</name>
<protein>
    <submittedName>
        <fullName evidence="4">Uncharacterized protein KIAA1614 homolog isoform X1</fullName>
    </submittedName>
</protein>
<dbReference type="FunFam" id="2.30.42.10:FF:000215">
    <property type="entry name" value="uncharacterized protein KIAA1614 homolog"/>
    <property type="match status" value="1"/>
</dbReference>
<gene>
    <name evidence="4" type="primary">KIAA1614</name>
</gene>
<reference evidence="4" key="1">
    <citation type="submission" date="2025-08" db="UniProtKB">
        <authorList>
            <consortium name="RefSeq"/>
        </authorList>
    </citation>
    <scope>IDENTIFICATION</scope>
</reference>
<feature type="compositionally biased region" description="Basic and acidic residues" evidence="1">
    <location>
        <begin position="435"/>
        <end position="446"/>
    </location>
</feature>
<evidence type="ECO:0000313" key="4">
    <source>
        <dbReference type="RefSeq" id="XP_016044952.1"/>
    </source>
</evidence>
<dbReference type="SUPFAM" id="SSF50156">
    <property type="entry name" value="PDZ domain-like"/>
    <property type="match status" value="1"/>
</dbReference>
<dbReference type="InterPro" id="IPR032756">
    <property type="entry name" value="DUF4685"/>
</dbReference>
<dbReference type="AlphaFoldDB" id="A0A1S3WF96"/>
<evidence type="ECO:0000256" key="1">
    <source>
        <dbReference type="SAM" id="MobiDB-lite"/>
    </source>
</evidence>
<dbReference type="InterPro" id="IPR036034">
    <property type="entry name" value="PDZ_sf"/>
</dbReference>
<feature type="compositionally biased region" description="Low complexity" evidence="1">
    <location>
        <begin position="115"/>
        <end position="133"/>
    </location>
</feature>
<organism evidence="3 4">
    <name type="scientific">Erinaceus europaeus</name>
    <name type="common">Western European hedgehog</name>
    <dbReference type="NCBI Taxonomy" id="9365"/>
    <lineage>
        <taxon>Eukaryota</taxon>
        <taxon>Metazoa</taxon>
        <taxon>Chordata</taxon>
        <taxon>Craniata</taxon>
        <taxon>Vertebrata</taxon>
        <taxon>Euteleostomi</taxon>
        <taxon>Mammalia</taxon>
        <taxon>Eutheria</taxon>
        <taxon>Laurasiatheria</taxon>
        <taxon>Eulipotyphla</taxon>
        <taxon>Erinaceidae</taxon>
        <taxon>Erinaceinae</taxon>
        <taxon>Erinaceus</taxon>
    </lineage>
</organism>
<dbReference type="PROSITE" id="PS50106">
    <property type="entry name" value="PDZ"/>
    <property type="match status" value="1"/>
</dbReference>
<sequence length="1173" mass="127721">MEAATQPTIGCLQGASLTSQKANSMETTSAVEKSDSEPNNGHLLRPCPCPQEDRTPKCTLPQPPRVWGIQHQGPSVLESKVRALKEKMTASRQGASPCPATSKRPSSKKHKCRGVKVTGTPSSGSSGSETMGVLPAQSLNNRQLDSSIREEDLARNGDHRLPRPPDPGLECWNGRSLWPPEALWTLLDHDRGLLRENSIHMTPANHPGGPEPCNTIHTPHPRKGRPHARQDGRFMGGDLDGMPVTSEDFVPRSALLSGLCKTGVLEALGTGGYTLSLSDRVERNRLLLQEMLSSGGQAPLKLGNPAWAPSWDRVLPEQLVGDTDWDSGIHLQDLAQNRTFGPQLEPMLNPSHEEAKYLPQRARMKARTQPLRASHDIVPTITQGSRGNCRNPGLTSRRPFACRDSLQNGSTSDSSSGESGSWQWPRRGSSPSRVRFQDESARDAESRYLERLQQRPRPGLDQGLLCSKPNLAQYLPRGCRRLNEEALLRRVLPVPPAQGSQKKCRACGNCLNSPLPASGRAPPDWRGAPECQAAGGIERVQVESLNSWVLSNPLRLYPADRALRTEWLRETHTGDPSGHPEEVDSDLDSTDTSDSGRTDNEEVGKTKPSRARRGSPSRRASKPQGGPWSLRKTDKESPRSPHTLQHPQGFGLVKDLGELKEDQGHMPKGTMSSQEDSSSKPPVLESKQEAASQEQLEPGPRNSWTLSEDSQTPCKATSALTPAVSPEASRTGRQGQDRDKHSSLETISLPPSHTELPTPPQPSVSLSPEVWMPTPPSSRKTPSSMSHRKALLTRSRGLGEQKEPEDNPLPSCRNVVTRTWEPTPPQTQPRSPHIRHPLLALTTNNCNNSAPQVLLEPQGGAPLHNKVEKSLCIQEPECLLENHRNGGLQSIVDRGAGASEEPESNQEPEGDLQKTQSCSRQPVSSQVPCAEPCVPPAALSDRSKKISASSIASTLGLKKLFSALGQGTRLRVGKSRSYSVEHLQTPTPGTPKVKRTPSLQILHLQVSPSHQHRKAASFQNLHTLLSSKVDRSSLYLIREPGDEQATGRLAEVQPRRSLSVEDVSAPSRARTVGRVVEVFPDGTSQLQLQRSPGGTFGFCVASGNGRRDSGFYVQAMTDRGTAKLYSGLLGVGDEILEVNGAKVARLGLVHVQELLAHADSLSLRVLRQRPGPR</sequence>
<dbReference type="Proteomes" id="UP001652624">
    <property type="component" value="Chromosome 9"/>
</dbReference>
<feature type="compositionally biased region" description="Polar residues" evidence="1">
    <location>
        <begin position="913"/>
        <end position="926"/>
    </location>
</feature>
<feature type="compositionally biased region" description="Basic and acidic residues" evidence="1">
    <location>
        <begin position="594"/>
        <end position="605"/>
    </location>
</feature>
<evidence type="ECO:0000259" key="2">
    <source>
        <dbReference type="PROSITE" id="PS50106"/>
    </source>
</evidence>
<keyword evidence="3" id="KW-1185">Reference proteome</keyword>
<dbReference type="GeneID" id="103116008"/>
<feature type="compositionally biased region" description="Basic residues" evidence="1">
    <location>
        <begin position="105"/>
        <end position="114"/>
    </location>
</feature>
<feature type="compositionally biased region" description="Basic residues" evidence="1">
    <location>
        <begin position="607"/>
        <end position="621"/>
    </location>
</feature>
<dbReference type="InParanoid" id="A0A1S3WF96"/>
<evidence type="ECO:0000313" key="3">
    <source>
        <dbReference type="Proteomes" id="UP001652624"/>
    </source>
</evidence>
<dbReference type="InterPro" id="IPR001478">
    <property type="entry name" value="PDZ"/>
</dbReference>
<dbReference type="FunCoup" id="A0A1S3WF96">
    <property type="interactions" value="271"/>
</dbReference>
<dbReference type="GO" id="GO:0005634">
    <property type="term" value="C:nucleus"/>
    <property type="evidence" value="ECO:0007669"/>
    <property type="project" value="TreeGrafter"/>
</dbReference>
<feature type="compositionally biased region" description="Acidic residues" evidence="1">
    <location>
        <begin position="900"/>
        <end position="910"/>
    </location>
</feature>
<feature type="region of interest" description="Disordered" evidence="1">
    <location>
        <begin position="571"/>
        <end position="815"/>
    </location>
</feature>
<feature type="compositionally biased region" description="Polar residues" evidence="1">
    <location>
        <begin position="702"/>
        <end position="720"/>
    </location>
</feature>
<feature type="compositionally biased region" description="Basic and acidic residues" evidence="1">
    <location>
        <begin position="655"/>
        <end position="665"/>
    </location>
</feature>
<feature type="region of interest" description="Disordered" evidence="1">
    <location>
        <begin position="86"/>
        <end position="167"/>
    </location>
</feature>
<dbReference type="OrthoDB" id="10058001at2759"/>
<dbReference type="RefSeq" id="XP_016044952.1">
    <property type="nucleotide sequence ID" value="XM_016189466.2"/>
</dbReference>
<dbReference type="Gene3D" id="2.30.42.10">
    <property type="match status" value="1"/>
</dbReference>